<evidence type="ECO:0000256" key="1">
    <source>
        <dbReference type="SAM" id="MobiDB-lite"/>
    </source>
</evidence>
<dbReference type="Proteomes" id="UP000045706">
    <property type="component" value="Unassembled WGS sequence"/>
</dbReference>
<gene>
    <name evidence="2" type="ORF">BN1723_019983</name>
</gene>
<evidence type="ECO:0000313" key="3">
    <source>
        <dbReference type="Proteomes" id="UP000045706"/>
    </source>
</evidence>
<dbReference type="AlphaFoldDB" id="A0A0G4NIS4"/>
<feature type="region of interest" description="Disordered" evidence="1">
    <location>
        <begin position="1"/>
        <end position="29"/>
    </location>
</feature>
<name>A0A0G4NIS4_VERLO</name>
<dbReference type="EMBL" id="CVQI01035571">
    <property type="protein sequence ID" value="CRK46338.1"/>
    <property type="molecule type" value="Genomic_DNA"/>
</dbReference>
<reference evidence="3" key="1">
    <citation type="submission" date="2015-05" db="EMBL/GenBank/DDBJ databases">
        <authorList>
            <person name="Fogelqvist Johan"/>
        </authorList>
    </citation>
    <scope>NUCLEOTIDE SEQUENCE [LARGE SCALE GENOMIC DNA]</scope>
</reference>
<sequence length="58" mass="6783">RLAVHLRPPHRHAIHPLSGQSSSRREQTLPGEHDHLCHYHDVHLLCHHLDRCLPVLPR</sequence>
<evidence type="ECO:0000313" key="2">
    <source>
        <dbReference type="EMBL" id="CRK46338.1"/>
    </source>
</evidence>
<organism evidence="2 3">
    <name type="scientific">Verticillium longisporum</name>
    <name type="common">Verticillium dahliae var. longisporum</name>
    <dbReference type="NCBI Taxonomy" id="100787"/>
    <lineage>
        <taxon>Eukaryota</taxon>
        <taxon>Fungi</taxon>
        <taxon>Dikarya</taxon>
        <taxon>Ascomycota</taxon>
        <taxon>Pezizomycotina</taxon>
        <taxon>Sordariomycetes</taxon>
        <taxon>Hypocreomycetidae</taxon>
        <taxon>Glomerellales</taxon>
        <taxon>Plectosphaerellaceae</taxon>
        <taxon>Verticillium</taxon>
    </lineage>
</organism>
<accession>A0A0G4NIS4</accession>
<feature type="non-terminal residue" evidence="2">
    <location>
        <position position="1"/>
    </location>
</feature>
<proteinExistence type="predicted"/>
<protein>
    <submittedName>
        <fullName evidence="2">Uncharacterized protein</fullName>
    </submittedName>
</protein>